<feature type="domain" description="Peptidase M16 N-terminal" evidence="6">
    <location>
        <begin position="43"/>
        <end position="158"/>
    </location>
</feature>
<evidence type="ECO:0000313" key="8">
    <source>
        <dbReference type="EMBL" id="CUT04088.1"/>
    </source>
</evidence>
<name>A0A0P1NX49_9BACT</name>
<dbReference type="AlphaFoldDB" id="A0A0P1NX49"/>
<accession>A0A0P1NX49</accession>
<evidence type="ECO:0000256" key="1">
    <source>
        <dbReference type="ARBA" id="ARBA00007261"/>
    </source>
</evidence>
<dbReference type="InterPro" id="IPR011765">
    <property type="entry name" value="Pept_M16_N"/>
</dbReference>
<dbReference type="InterPro" id="IPR050626">
    <property type="entry name" value="Peptidase_M16"/>
</dbReference>
<reference evidence="9" key="1">
    <citation type="submission" date="2015-11" db="EMBL/GenBank/DDBJ databases">
        <authorList>
            <person name="Varghese N."/>
        </authorList>
    </citation>
    <scope>NUCLEOTIDE SEQUENCE [LARGE SCALE GENOMIC DNA]</scope>
    <source>
        <strain evidence="9">JGI-23</strain>
    </source>
</reference>
<evidence type="ECO:0000313" key="9">
    <source>
        <dbReference type="Proteomes" id="UP000199197"/>
    </source>
</evidence>
<dbReference type="PANTHER" id="PTHR43690">
    <property type="entry name" value="NARDILYSIN"/>
    <property type="match status" value="1"/>
</dbReference>
<dbReference type="GO" id="GO:0006508">
    <property type="term" value="P:proteolysis"/>
    <property type="evidence" value="ECO:0007669"/>
    <property type="project" value="UniProtKB-KW"/>
</dbReference>
<evidence type="ECO:0000259" key="7">
    <source>
        <dbReference type="Pfam" id="PF05193"/>
    </source>
</evidence>
<dbReference type="PANTHER" id="PTHR43690:SF17">
    <property type="entry name" value="PROTEIN YHJJ"/>
    <property type="match status" value="1"/>
</dbReference>
<dbReference type="Pfam" id="PF00675">
    <property type="entry name" value="Peptidase_M16"/>
    <property type="match status" value="1"/>
</dbReference>
<dbReference type="InterPro" id="IPR007863">
    <property type="entry name" value="Peptidase_M16_C"/>
</dbReference>
<dbReference type="Pfam" id="PF05193">
    <property type="entry name" value="Peptidase_M16_C"/>
    <property type="match status" value="1"/>
</dbReference>
<evidence type="ECO:0000256" key="5">
    <source>
        <dbReference type="ARBA" id="ARBA00023049"/>
    </source>
</evidence>
<keyword evidence="2" id="KW-0645">Protease</keyword>
<dbReference type="OrthoDB" id="9811314at2"/>
<keyword evidence="4" id="KW-0862">Zinc</keyword>
<evidence type="ECO:0000256" key="2">
    <source>
        <dbReference type="ARBA" id="ARBA00022670"/>
    </source>
</evidence>
<dbReference type="InterPro" id="IPR011249">
    <property type="entry name" value="Metalloenz_LuxS/M16"/>
</dbReference>
<evidence type="ECO:0000256" key="3">
    <source>
        <dbReference type="ARBA" id="ARBA00022801"/>
    </source>
</evidence>
<protein>
    <submittedName>
        <fullName evidence="8">Predicted Zn-dependent peptidase</fullName>
    </submittedName>
</protein>
<proteinExistence type="inferred from homology"/>
<sequence>MKNLKLILIFVMSVTLIKPIEIYPQSDGRVDFVEFTLDNGLHVILHEDHSTPIVAVNVCYHVGSKNEKPDKTGFAHLFEHLMFDGSKNVKRGEFDKYITQAGGYDNAYTTEDKTNYYEVLPSNYLELALWLESDRMLGFSIQEISLITQREVVKEERRWRYENRPYGSAWIKISEKSFKKHPYRWPVIGYQEHLDNASMDDVREFYETFYVPNNAVLVIAGDIDVKKTKELVERYFGEIPKGPENIPRPQPNDEPLENEVREIVEDVNAPLPAVFMSYRIPEEGNPDSYALALLSNILSVGESSRLYQRLVYKDKIANEVETFSDTREHPGLFLIYAIANPGFNSDTLEKVIDEEINKIKIYGVDEKELEKAKNKIESALVSARQTVQGKADLLAHYYTFFKNPGLINTDIERYRKITVDDIKRVAQKYFAEKNRVVLHYLPKTN</sequence>
<evidence type="ECO:0000256" key="4">
    <source>
        <dbReference type="ARBA" id="ARBA00022833"/>
    </source>
</evidence>
<dbReference type="Proteomes" id="UP000199197">
    <property type="component" value="Unassembled WGS sequence"/>
</dbReference>
<evidence type="ECO:0000259" key="6">
    <source>
        <dbReference type="Pfam" id="PF00675"/>
    </source>
</evidence>
<dbReference type="RefSeq" id="WP_092350706.1">
    <property type="nucleotide sequence ID" value="NZ_CZVW01000020.1"/>
</dbReference>
<gene>
    <name evidence="8" type="ORF">JGI23_01635</name>
</gene>
<comment type="similarity">
    <text evidence="1">Belongs to the peptidase M16 family.</text>
</comment>
<keyword evidence="9" id="KW-1185">Reference proteome</keyword>
<dbReference type="GO" id="GO:0046872">
    <property type="term" value="F:metal ion binding"/>
    <property type="evidence" value="ECO:0007669"/>
    <property type="project" value="InterPro"/>
</dbReference>
<dbReference type="EMBL" id="CZVW01000020">
    <property type="protein sequence ID" value="CUT04088.1"/>
    <property type="molecule type" value="Genomic_DNA"/>
</dbReference>
<dbReference type="GO" id="GO:0008237">
    <property type="term" value="F:metallopeptidase activity"/>
    <property type="evidence" value="ECO:0007669"/>
    <property type="project" value="UniProtKB-KW"/>
</dbReference>
<dbReference type="Gene3D" id="3.30.830.10">
    <property type="entry name" value="Metalloenzyme, LuxS/M16 peptidase-like"/>
    <property type="match status" value="2"/>
</dbReference>
<feature type="domain" description="Peptidase M16 C-terminal" evidence="7">
    <location>
        <begin position="198"/>
        <end position="375"/>
    </location>
</feature>
<organism evidence="8 9">
    <name type="scientific">Candidatus Chryseopegocella kryptomonas</name>
    <dbReference type="NCBI Taxonomy" id="1633643"/>
    <lineage>
        <taxon>Bacteria</taxon>
        <taxon>Pseudomonadati</taxon>
        <taxon>Candidatus Kryptoniota</taxon>
        <taxon>Candidatus Chryseopegocella</taxon>
    </lineage>
</organism>
<keyword evidence="3" id="KW-0378">Hydrolase</keyword>
<keyword evidence="5" id="KW-0482">Metalloprotease</keyword>
<dbReference type="SUPFAM" id="SSF63411">
    <property type="entry name" value="LuxS/MPP-like metallohydrolase"/>
    <property type="match status" value="2"/>
</dbReference>